<dbReference type="OrthoDB" id="2152029at2759"/>
<evidence type="ECO:0000313" key="4">
    <source>
        <dbReference type="Proteomes" id="UP000700596"/>
    </source>
</evidence>
<dbReference type="EMBL" id="JAGMWT010000011">
    <property type="protein sequence ID" value="KAH7119778.1"/>
    <property type="molecule type" value="Genomic_DNA"/>
</dbReference>
<accession>A0A9P9IFC3</accession>
<dbReference type="Pfam" id="PF07859">
    <property type="entry name" value="Abhydrolase_3"/>
    <property type="match status" value="1"/>
</dbReference>
<dbReference type="AlphaFoldDB" id="A0A9P9IFC3"/>
<dbReference type="Gene3D" id="3.40.50.1820">
    <property type="entry name" value="alpha/beta hydrolase"/>
    <property type="match status" value="1"/>
</dbReference>
<reference evidence="3" key="1">
    <citation type="journal article" date="2021" name="Nat. Commun.">
        <title>Genetic determinants of endophytism in the Arabidopsis root mycobiome.</title>
        <authorList>
            <person name="Mesny F."/>
            <person name="Miyauchi S."/>
            <person name="Thiergart T."/>
            <person name="Pickel B."/>
            <person name="Atanasova L."/>
            <person name="Karlsson M."/>
            <person name="Huettel B."/>
            <person name="Barry K.W."/>
            <person name="Haridas S."/>
            <person name="Chen C."/>
            <person name="Bauer D."/>
            <person name="Andreopoulos W."/>
            <person name="Pangilinan J."/>
            <person name="LaButti K."/>
            <person name="Riley R."/>
            <person name="Lipzen A."/>
            <person name="Clum A."/>
            <person name="Drula E."/>
            <person name="Henrissat B."/>
            <person name="Kohler A."/>
            <person name="Grigoriev I.V."/>
            <person name="Martin F.M."/>
            <person name="Hacquard S."/>
        </authorList>
    </citation>
    <scope>NUCLEOTIDE SEQUENCE</scope>
    <source>
        <strain evidence="3">MPI-CAGE-CH-0243</strain>
    </source>
</reference>
<organism evidence="3 4">
    <name type="scientific">Dendryphion nanum</name>
    <dbReference type="NCBI Taxonomy" id="256645"/>
    <lineage>
        <taxon>Eukaryota</taxon>
        <taxon>Fungi</taxon>
        <taxon>Dikarya</taxon>
        <taxon>Ascomycota</taxon>
        <taxon>Pezizomycotina</taxon>
        <taxon>Dothideomycetes</taxon>
        <taxon>Pleosporomycetidae</taxon>
        <taxon>Pleosporales</taxon>
        <taxon>Torulaceae</taxon>
        <taxon>Dendryphion</taxon>
    </lineage>
</organism>
<dbReference type="InterPro" id="IPR050300">
    <property type="entry name" value="GDXG_lipolytic_enzyme"/>
</dbReference>
<keyword evidence="4" id="KW-1185">Reference proteome</keyword>
<sequence>MGLFATQPFTAVYAIGAIGFELARIPLWLVKYVTRYGRQHPEWTFRQAIGVRLFFSAIYHLASVQVHTKLSLSPGEEKERFVVIKKAVDGVYKGPLAANEDVKPAHVGASWYPAPLTPSSDTSSAIVVLHLHGGAYVVNDGRTKNFGYSAKKLLKYGRATHVLAPSYRLSSLPASKTSNPFPAALQDCLTAYIYLVKDLKIAPSNIILSGDSAGGNAAISIIRYLTEFGPELDIPSPAAGWLWSPWVQPSESVTDDFTRNNPNYKTDVLSFPFTDWGARAYAGTAGFSILSSPYISHIGKPFKTEVPLWVHTGGAEVLYFDDCKFAEEMKSVGNNVTLDVDKYAPHDILLMPQLGFDKEFTGAAKRAGEWFRTVRK</sequence>
<dbReference type="InterPro" id="IPR013094">
    <property type="entry name" value="AB_hydrolase_3"/>
</dbReference>
<protein>
    <submittedName>
        <fullName evidence="3">Alpha/Beta hydrolase protein</fullName>
    </submittedName>
</protein>
<name>A0A9P9IFC3_9PLEO</name>
<comment type="caution">
    <text evidence="3">The sequence shown here is derived from an EMBL/GenBank/DDBJ whole genome shotgun (WGS) entry which is preliminary data.</text>
</comment>
<dbReference type="PANTHER" id="PTHR48081:SF8">
    <property type="entry name" value="ALPHA_BETA HYDROLASE FOLD-3 DOMAIN-CONTAINING PROTEIN-RELATED"/>
    <property type="match status" value="1"/>
</dbReference>
<evidence type="ECO:0000256" key="1">
    <source>
        <dbReference type="ARBA" id="ARBA00022801"/>
    </source>
</evidence>
<keyword evidence="1 3" id="KW-0378">Hydrolase</keyword>
<gene>
    <name evidence="3" type="ORF">B0J11DRAFT_70056</name>
</gene>
<dbReference type="InterPro" id="IPR029058">
    <property type="entry name" value="AB_hydrolase_fold"/>
</dbReference>
<dbReference type="SUPFAM" id="SSF53474">
    <property type="entry name" value="alpha/beta-Hydrolases"/>
    <property type="match status" value="1"/>
</dbReference>
<dbReference type="GO" id="GO:0016787">
    <property type="term" value="F:hydrolase activity"/>
    <property type="evidence" value="ECO:0007669"/>
    <property type="project" value="UniProtKB-KW"/>
</dbReference>
<evidence type="ECO:0000313" key="3">
    <source>
        <dbReference type="EMBL" id="KAH7119778.1"/>
    </source>
</evidence>
<dbReference type="Proteomes" id="UP000700596">
    <property type="component" value="Unassembled WGS sequence"/>
</dbReference>
<proteinExistence type="predicted"/>
<feature type="domain" description="Alpha/beta hydrolase fold-3" evidence="2">
    <location>
        <begin position="128"/>
        <end position="349"/>
    </location>
</feature>
<dbReference type="PANTHER" id="PTHR48081">
    <property type="entry name" value="AB HYDROLASE SUPERFAMILY PROTEIN C4A8.06C"/>
    <property type="match status" value="1"/>
</dbReference>
<evidence type="ECO:0000259" key="2">
    <source>
        <dbReference type="Pfam" id="PF07859"/>
    </source>
</evidence>